<keyword evidence="2" id="KW-1185">Reference proteome</keyword>
<accession>A0A182F0M1</accession>
<protein>
    <submittedName>
        <fullName evidence="3">Chemotaxis protein CheW</fullName>
    </submittedName>
</protein>
<organism evidence="3">
    <name type="scientific">Onchocerca ochengi</name>
    <name type="common">Filarial nematode worm</name>
    <dbReference type="NCBI Taxonomy" id="42157"/>
    <lineage>
        <taxon>Eukaryota</taxon>
        <taxon>Metazoa</taxon>
        <taxon>Ecdysozoa</taxon>
        <taxon>Nematoda</taxon>
        <taxon>Chromadorea</taxon>
        <taxon>Rhabditida</taxon>
        <taxon>Spirurina</taxon>
        <taxon>Spiruromorpha</taxon>
        <taxon>Filarioidea</taxon>
        <taxon>Onchocercidae</taxon>
        <taxon>Onchocerca</taxon>
    </lineage>
</organism>
<reference evidence="1 2" key="2">
    <citation type="submission" date="2018-08" db="EMBL/GenBank/DDBJ databases">
        <authorList>
            <person name="Laetsch R D."/>
            <person name="Stevens L."/>
            <person name="Kumar S."/>
            <person name="Blaxter L. M."/>
        </authorList>
    </citation>
    <scope>NUCLEOTIDE SEQUENCE [LARGE SCALE GENOMIC DNA]</scope>
</reference>
<dbReference type="OrthoDB" id="5920525at2759"/>
<evidence type="ECO:0000313" key="1">
    <source>
        <dbReference type="EMBL" id="VDN08413.1"/>
    </source>
</evidence>
<dbReference type="STRING" id="42157.A0A182F0M1"/>
<dbReference type="EMBL" id="UYRW01023786">
    <property type="protein sequence ID" value="VDN08413.1"/>
    <property type="molecule type" value="Genomic_DNA"/>
</dbReference>
<dbReference type="WBParaSite" id="nOo.2.0.1.t13984-RA">
    <property type="protein sequence ID" value="nOo.2.0.1.t13984-RA"/>
    <property type="gene ID" value="nOo.2.0.1.g13984"/>
</dbReference>
<dbReference type="AlphaFoldDB" id="A0A182F0M1"/>
<reference evidence="3" key="1">
    <citation type="submission" date="2016-06" db="UniProtKB">
        <authorList>
            <consortium name="WormBaseParasite"/>
        </authorList>
    </citation>
    <scope>IDENTIFICATION</scope>
</reference>
<dbReference type="Proteomes" id="UP000271087">
    <property type="component" value="Unassembled WGS sequence"/>
</dbReference>
<gene>
    <name evidence="1" type="ORF">NOO_LOCUS13984</name>
</gene>
<evidence type="ECO:0000313" key="2">
    <source>
        <dbReference type="Proteomes" id="UP000271087"/>
    </source>
</evidence>
<evidence type="ECO:0000313" key="3">
    <source>
        <dbReference type="WBParaSite" id="nOo.2.0.1.t13984-RA"/>
    </source>
</evidence>
<sequence>SSAKTNEGPSLNECLYKGPVMLPSLIGILLRARQGRFLLIADVEKAFLPSQEYPLA</sequence>
<proteinExistence type="predicted"/>
<name>A0A182F0M1_ONCOC</name>